<dbReference type="OrthoDB" id="10017413at2759"/>
<dbReference type="AlphaFoldDB" id="A0A7D9D641"/>
<protein>
    <submittedName>
        <fullName evidence="1">Uncharacterized protein</fullName>
    </submittedName>
</protein>
<proteinExistence type="predicted"/>
<accession>A0A7D9D641</accession>
<evidence type="ECO:0000313" key="2">
    <source>
        <dbReference type="Proteomes" id="UP001152795"/>
    </source>
</evidence>
<organism evidence="1 2">
    <name type="scientific">Paramuricea clavata</name>
    <name type="common">Red gorgonian</name>
    <name type="synonym">Violescent sea-whip</name>
    <dbReference type="NCBI Taxonomy" id="317549"/>
    <lineage>
        <taxon>Eukaryota</taxon>
        <taxon>Metazoa</taxon>
        <taxon>Cnidaria</taxon>
        <taxon>Anthozoa</taxon>
        <taxon>Octocorallia</taxon>
        <taxon>Malacalcyonacea</taxon>
        <taxon>Plexauridae</taxon>
        <taxon>Paramuricea</taxon>
    </lineage>
</organism>
<reference evidence="1" key="1">
    <citation type="submission" date="2020-04" db="EMBL/GenBank/DDBJ databases">
        <authorList>
            <person name="Alioto T."/>
            <person name="Alioto T."/>
            <person name="Gomez Garrido J."/>
        </authorList>
    </citation>
    <scope>NUCLEOTIDE SEQUENCE</scope>
    <source>
        <strain evidence="1">A484AB</strain>
    </source>
</reference>
<keyword evidence="2" id="KW-1185">Reference proteome</keyword>
<gene>
    <name evidence="1" type="ORF">PACLA_8A040395</name>
</gene>
<name>A0A7D9D641_PARCT</name>
<evidence type="ECO:0000313" key="1">
    <source>
        <dbReference type="EMBL" id="CAB3977773.1"/>
    </source>
</evidence>
<dbReference type="EMBL" id="CACRXK020000070">
    <property type="protein sequence ID" value="CAB3977773.1"/>
    <property type="molecule type" value="Genomic_DNA"/>
</dbReference>
<dbReference type="Proteomes" id="UP001152795">
    <property type="component" value="Unassembled WGS sequence"/>
</dbReference>
<sequence length="173" mass="19988">MMAFHPKSKAAMGLPTRRNQALSDHLDMGMKCFLRQTPFNNATMVLRQSVSKYNQQPEKLNNNKVHMKTDIKKNNGLNNVHSERRVSSEHYTVCQTAADAFPILVPKSSQIGRNTYQDFVQGLSCDVRKREVYFKSVIREEEKRRLKILNSVQTPRSMRGNVVYAKATYENYT</sequence>
<comment type="caution">
    <text evidence="1">The sequence shown here is derived from an EMBL/GenBank/DDBJ whole genome shotgun (WGS) entry which is preliminary data.</text>
</comment>